<keyword evidence="1" id="KW-0732">Signal</keyword>
<accession>A0AA38HQ85</accession>
<evidence type="ECO:0000256" key="1">
    <source>
        <dbReference type="SAM" id="SignalP"/>
    </source>
</evidence>
<reference evidence="2" key="1">
    <citation type="journal article" date="2023" name="G3 (Bethesda)">
        <title>Whole genome assemblies of Zophobas morio and Tenebrio molitor.</title>
        <authorList>
            <person name="Kaur S."/>
            <person name="Stinson S.A."/>
            <person name="diCenzo G.C."/>
        </authorList>
    </citation>
    <scope>NUCLEOTIDE SEQUENCE</scope>
    <source>
        <strain evidence="2">QUZm001</strain>
    </source>
</reference>
<feature type="chain" id="PRO_5041226212" evidence="1">
    <location>
        <begin position="18"/>
        <end position="125"/>
    </location>
</feature>
<feature type="signal peptide" evidence="1">
    <location>
        <begin position="1"/>
        <end position="17"/>
    </location>
</feature>
<evidence type="ECO:0000313" key="3">
    <source>
        <dbReference type="Proteomes" id="UP001168821"/>
    </source>
</evidence>
<proteinExistence type="predicted"/>
<name>A0AA38HQ85_9CUCU</name>
<keyword evidence="3" id="KW-1185">Reference proteome</keyword>
<dbReference type="AlphaFoldDB" id="A0AA38HQ85"/>
<protein>
    <submittedName>
        <fullName evidence="2">Uncharacterized protein</fullName>
    </submittedName>
</protein>
<comment type="caution">
    <text evidence="2">The sequence shown here is derived from an EMBL/GenBank/DDBJ whole genome shotgun (WGS) entry which is preliminary data.</text>
</comment>
<gene>
    <name evidence="2" type="ORF">Zmor_028276</name>
</gene>
<sequence length="125" mass="13698">MFAALLFATALVAPLTALPIVSQYNIIQTPTFAAPLLNPGVNPAIIPASQPVEQLAHPAAVENAAAESQLPQELLNPFYKNPGIAAALAKESWFSNKEFPVHHREAEKIPRSEIFKIISRLQHRR</sequence>
<evidence type="ECO:0000313" key="2">
    <source>
        <dbReference type="EMBL" id="KAJ3641803.1"/>
    </source>
</evidence>
<dbReference type="Proteomes" id="UP001168821">
    <property type="component" value="Unassembled WGS sequence"/>
</dbReference>
<organism evidence="2 3">
    <name type="scientific">Zophobas morio</name>
    <dbReference type="NCBI Taxonomy" id="2755281"/>
    <lineage>
        <taxon>Eukaryota</taxon>
        <taxon>Metazoa</taxon>
        <taxon>Ecdysozoa</taxon>
        <taxon>Arthropoda</taxon>
        <taxon>Hexapoda</taxon>
        <taxon>Insecta</taxon>
        <taxon>Pterygota</taxon>
        <taxon>Neoptera</taxon>
        <taxon>Endopterygota</taxon>
        <taxon>Coleoptera</taxon>
        <taxon>Polyphaga</taxon>
        <taxon>Cucujiformia</taxon>
        <taxon>Tenebrionidae</taxon>
        <taxon>Zophobas</taxon>
    </lineage>
</organism>
<dbReference type="EMBL" id="JALNTZ010000009">
    <property type="protein sequence ID" value="KAJ3641803.1"/>
    <property type="molecule type" value="Genomic_DNA"/>
</dbReference>